<name>A0AAV4PPY3_9ARAC</name>
<organism evidence="2 3">
    <name type="scientific">Caerostris darwini</name>
    <dbReference type="NCBI Taxonomy" id="1538125"/>
    <lineage>
        <taxon>Eukaryota</taxon>
        <taxon>Metazoa</taxon>
        <taxon>Ecdysozoa</taxon>
        <taxon>Arthropoda</taxon>
        <taxon>Chelicerata</taxon>
        <taxon>Arachnida</taxon>
        <taxon>Araneae</taxon>
        <taxon>Araneomorphae</taxon>
        <taxon>Entelegynae</taxon>
        <taxon>Araneoidea</taxon>
        <taxon>Araneidae</taxon>
        <taxon>Caerostris</taxon>
    </lineage>
</organism>
<dbReference type="InterPro" id="IPR011333">
    <property type="entry name" value="SKP1/BTB/POZ_sf"/>
</dbReference>
<dbReference type="InterPro" id="IPR000210">
    <property type="entry name" value="BTB/POZ_dom"/>
</dbReference>
<dbReference type="Gene3D" id="3.30.710.10">
    <property type="entry name" value="Potassium Channel Kv1.1, Chain A"/>
    <property type="match status" value="1"/>
</dbReference>
<protein>
    <submittedName>
        <fullName evidence="2">Reverse transcriptase</fullName>
    </submittedName>
</protein>
<comment type="caution">
    <text evidence="2">The sequence shown here is derived from an EMBL/GenBank/DDBJ whole genome shotgun (WGS) entry which is preliminary data.</text>
</comment>
<keyword evidence="2" id="KW-0695">RNA-directed DNA polymerase</keyword>
<proteinExistence type="predicted"/>
<dbReference type="PANTHER" id="PTHR45774:SF4">
    <property type="entry name" value="AXUNDEAD, ISOFORM F"/>
    <property type="match status" value="1"/>
</dbReference>
<keyword evidence="2" id="KW-0548">Nucleotidyltransferase</keyword>
<dbReference type="Pfam" id="PF00651">
    <property type="entry name" value="BTB"/>
    <property type="match status" value="1"/>
</dbReference>
<dbReference type="PANTHER" id="PTHR45774">
    <property type="entry name" value="BTB/POZ DOMAIN-CONTAINING"/>
    <property type="match status" value="1"/>
</dbReference>
<gene>
    <name evidence="2" type="primary">BTBD3_0</name>
    <name evidence="2" type="ORF">CDAR_616181</name>
</gene>
<accession>A0AAV4PPY3</accession>
<dbReference type="GO" id="GO:0005829">
    <property type="term" value="C:cytosol"/>
    <property type="evidence" value="ECO:0007669"/>
    <property type="project" value="TreeGrafter"/>
</dbReference>
<evidence type="ECO:0000313" key="3">
    <source>
        <dbReference type="Proteomes" id="UP001054837"/>
    </source>
</evidence>
<dbReference type="AlphaFoldDB" id="A0AAV4PPY3"/>
<dbReference type="SUPFAM" id="SSF54695">
    <property type="entry name" value="POZ domain"/>
    <property type="match status" value="1"/>
</dbReference>
<keyword evidence="2" id="KW-0808">Transferase</keyword>
<dbReference type="PROSITE" id="PS50097">
    <property type="entry name" value="BTB"/>
    <property type="match status" value="1"/>
</dbReference>
<feature type="domain" description="BTB" evidence="1">
    <location>
        <begin position="16"/>
        <end position="84"/>
    </location>
</feature>
<dbReference type="GO" id="GO:0003964">
    <property type="term" value="F:RNA-directed DNA polymerase activity"/>
    <property type="evidence" value="ECO:0007669"/>
    <property type="project" value="UniProtKB-KW"/>
</dbReference>
<dbReference type="SMART" id="SM00225">
    <property type="entry name" value="BTB"/>
    <property type="match status" value="1"/>
</dbReference>
<evidence type="ECO:0000259" key="1">
    <source>
        <dbReference type="PROSITE" id="PS50097"/>
    </source>
</evidence>
<dbReference type="Proteomes" id="UP001054837">
    <property type="component" value="Unassembled WGS sequence"/>
</dbReference>
<reference evidence="2 3" key="1">
    <citation type="submission" date="2021-06" db="EMBL/GenBank/DDBJ databases">
        <title>Caerostris darwini draft genome.</title>
        <authorList>
            <person name="Kono N."/>
            <person name="Arakawa K."/>
        </authorList>
    </citation>
    <scope>NUCLEOTIDE SEQUENCE [LARGE SCALE GENOMIC DNA]</scope>
</reference>
<sequence length="322" mass="36488">MLKKKYATALKHSEMCDIAFEVGPEATVFKAHKVVLADCSPVFDTMFFGSLPETGDKISIPDITPVGFKMLLRCVYEDAIHFNTEMEAFETWAAAEKYCIKNLKEACETFIVNCTLSSSNIWCLLENALVIDQKSVVSKCKEYLEKNTDSCLRAEGFLQLSLNSISCFLEISNSDVSELILLKSLITWGRCRVKEGKASTLRDSLQTVIGRIRFGTFNKSDIIAFFDEAPDLLDAFESTSIIQHLVDPMDYPLPEWCCRITWPRNNFCKSDMKIDKASIKLSKRQKINKSCCGSRRITLRFRDAVHMDKNGNFPCCKSSSEF</sequence>
<evidence type="ECO:0000313" key="2">
    <source>
        <dbReference type="EMBL" id="GIX99692.1"/>
    </source>
</evidence>
<dbReference type="GO" id="GO:0022008">
    <property type="term" value="P:neurogenesis"/>
    <property type="evidence" value="ECO:0007669"/>
    <property type="project" value="TreeGrafter"/>
</dbReference>
<keyword evidence="3" id="KW-1185">Reference proteome</keyword>
<dbReference type="EMBL" id="BPLQ01003326">
    <property type="protein sequence ID" value="GIX99692.1"/>
    <property type="molecule type" value="Genomic_DNA"/>
</dbReference>